<organism evidence="2 3">
    <name type="scientific">Candidatus Flavonifractor intestinipullorum</name>
    <dbReference type="NCBI Taxonomy" id="2838587"/>
    <lineage>
        <taxon>Bacteria</taxon>
        <taxon>Bacillati</taxon>
        <taxon>Bacillota</taxon>
        <taxon>Clostridia</taxon>
        <taxon>Eubacteriales</taxon>
        <taxon>Oscillospiraceae</taxon>
        <taxon>Flavonifractor</taxon>
    </lineage>
</organism>
<comment type="caution">
    <text evidence="2">The sequence shown here is derived from an EMBL/GenBank/DDBJ whole genome shotgun (WGS) entry which is preliminary data.</text>
</comment>
<dbReference type="Proteomes" id="UP000824208">
    <property type="component" value="Unassembled WGS sequence"/>
</dbReference>
<reference evidence="2" key="2">
    <citation type="submission" date="2021-04" db="EMBL/GenBank/DDBJ databases">
        <authorList>
            <person name="Gilroy R."/>
        </authorList>
    </citation>
    <scope>NUCLEOTIDE SEQUENCE</scope>
    <source>
        <strain evidence="2">CHK189-11263</strain>
    </source>
</reference>
<dbReference type="PANTHER" id="PTHR42779:SF1">
    <property type="entry name" value="PROTEIN YNJB"/>
    <property type="match status" value="1"/>
</dbReference>
<gene>
    <name evidence="2" type="ORF">H9714_08600</name>
</gene>
<dbReference type="PANTHER" id="PTHR42779">
    <property type="entry name" value="PROTEIN YNJB"/>
    <property type="match status" value="1"/>
</dbReference>
<protein>
    <submittedName>
        <fullName evidence="2">ABC transporter substrate-binding protein</fullName>
    </submittedName>
</protein>
<evidence type="ECO:0000313" key="3">
    <source>
        <dbReference type="Proteomes" id="UP000824208"/>
    </source>
</evidence>
<dbReference type="PIRSF" id="PIRSF029172">
    <property type="entry name" value="UCP029172_ABC_sbc_YnjB"/>
    <property type="match status" value="1"/>
</dbReference>
<dbReference type="EMBL" id="DWYC01000075">
    <property type="protein sequence ID" value="HJB57595.1"/>
    <property type="molecule type" value="Genomic_DNA"/>
</dbReference>
<dbReference type="Pfam" id="PF13416">
    <property type="entry name" value="SBP_bac_8"/>
    <property type="match status" value="1"/>
</dbReference>
<feature type="signal peptide" evidence="1">
    <location>
        <begin position="1"/>
        <end position="23"/>
    </location>
</feature>
<reference evidence="2" key="1">
    <citation type="journal article" date="2021" name="PeerJ">
        <title>Extensive microbial diversity within the chicken gut microbiome revealed by metagenomics and culture.</title>
        <authorList>
            <person name="Gilroy R."/>
            <person name="Ravi A."/>
            <person name="Getino M."/>
            <person name="Pursley I."/>
            <person name="Horton D.L."/>
            <person name="Alikhan N.F."/>
            <person name="Baker D."/>
            <person name="Gharbi K."/>
            <person name="Hall N."/>
            <person name="Watson M."/>
            <person name="Adriaenssens E.M."/>
            <person name="Foster-Nyarko E."/>
            <person name="Jarju S."/>
            <person name="Secka A."/>
            <person name="Antonio M."/>
            <person name="Oren A."/>
            <person name="Chaudhuri R.R."/>
            <person name="La Ragione R."/>
            <person name="Hildebrand F."/>
            <person name="Pallen M.J."/>
        </authorList>
    </citation>
    <scope>NUCLEOTIDE SEQUENCE</scope>
    <source>
        <strain evidence="2">CHK189-11263</strain>
    </source>
</reference>
<evidence type="ECO:0000313" key="2">
    <source>
        <dbReference type="EMBL" id="HJB57595.1"/>
    </source>
</evidence>
<name>A0A9D2MB53_9FIRM</name>
<dbReference type="InterPro" id="IPR006059">
    <property type="entry name" value="SBP"/>
</dbReference>
<proteinExistence type="predicted"/>
<dbReference type="NCBIfam" id="NF008633">
    <property type="entry name" value="PRK11622.1"/>
    <property type="match status" value="1"/>
</dbReference>
<evidence type="ECO:0000256" key="1">
    <source>
        <dbReference type="SAM" id="SignalP"/>
    </source>
</evidence>
<sequence length="415" mass="45255">MRKRIARRGGALLLAGVLTLGLAACSGGTDTGAGELDLESASWEEITAAAAGTTVTFYGWGGDENRNNWLNTTVADYVKERYDITLEVVGMNIEDILAKLSGEKQAGSTTGSIDMIWINGENFYSAKDMGLLYGPFTDKLPNMEAYIDLEDPETLNDFCMPIEGYEAPYAKAQMVFYNDSAVTPEAPASAEELMEYCKTYPGKVTYPAPPDFTGSAFVRNIVYELCGWEQFQTMEADYDTVKAAVEPAMEYLRALNPYLWNEGKTFPDSSTTVDAMFADGELVMSMSYGPFSVATGIADGIYTGTTRTFVFDKGTIGNTNYMGIAFDAPNKAGAMVVINAILSADLQLTQYAQLRELPVVDQAKLSEEEAAAFDAVDLGEGVLTQAELLEHRLPEMPADLVPILEEIWLEEVVGR</sequence>
<feature type="chain" id="PRO_5038778253" evidence="1">
    <location>
        <begin position="24"/>
        <end position="415"/>
    </location>
</feature>
<dbReference type="InterPro" id="IPR027020">
    <property type="entry name" value="YnjB"/>
</dbReference>
<accession>A0A9D2MB53</accession>
<dbReference type="PROSITE" id="PS51257">
    <property type="entry name" value="PROKAR_LIPOPROTEIN"/>
    <property type="match status" value="1"/>
</dbReference>
<dbReference type="Gene3D" id="3.40.190.10">
    <property type="entry name" value="Periplasmic binding protein-like II"/>
    <property type="match status" value="2"/>
</dbReference>
<dbReference type="AlphaFoldDB" id="A0A9D2MB53"/>
<dbReference type="SUPFAM" id="SSF53850">
    <property type="entry name" value="Periplasmic binding protein-like II"/>
    <property type="match status" value="1"/>
</dbReference>
<keyword evidence="1" id="KW-0732">Signal</keyword>